<dbReference type="RefSeq" id="WP_254269770.1">
    <property type="nucleotide sequence ID" value="NZ_CP100400.1"/>
</dbReference>
<proteinExistence type="predicted"/>
<keyword evidence="6" id="KW-1185">Reference proteome</keyword>
<organism evidence="5 6">
    <name type="scientific">Halorussus aquaticus</name>
    <dbReference type="NCBI Taxonomy" id="2953748"/>
    <lineage>
        <taxon>Archaea</taxon>
        <taxon>Methanobacteriati</taxon>
        <taxon>Methanobacteriota</taxon>
        <taxon>Stenosarchaea group</taxon>
        <taxon>Halobacteria</taxon>
        <taxon>Halobacteriales</taxon>
        <taxon>Haladaptataceae</taxon>
        <taxon>Halorussus</taxon>
    </lineage>
</organism>
<keyword evidence="4" id="KW-0456">Lyase</keyword>
<evidence type="ECO:0000256" key="3">
    <source>
        <dbReference type="ARBA" id="ARBA00022833"/>
    </source>
</evidence>
<dbReference type="Proteomes" id="UP001595945">
    <property type="component" value="Unassembled WGS sequence"/>
</dbReference>
<dbReference type="SUPFAM" id="SSF55620">
    <property type="entry name" value="Tetrahydrobiopterin biosynthesis enzymes-like"/>
    <property type="match status" value="1"/>
</dbReference>
<name>A0ABD5Q157_9EURY</name>
<evidence type="ECO:0000313" key="6">
    <source>
        <dbReference type="Proteomes" id="UP001595945"/>
    </source>
</evidence>
<evidence type="ECO:0000256" key="2">
    <source>
        <dbReference type="ARBA" id="ARBA00022723"/>
    </source>
</evidence>
<dbReference type="EMBL" id="JBHSHT010000001">
    <property type="protein sequence ID" value="MFC4824492.1"/>
    <property type="molecule type" value="Genomic_DNA"/>
</dbReference>
<dbReference type="GeneID" id="73044822"/>
<keyword evidence="3" id="KW-0862">Zinc</keyword>
<keyword evidence="2" id="KW-0479">Metal-binding</keyword>
<comment type="caution">
    <text evidence="5">The sequence shown here is derived from an EMBL/GenBank/DDBJ whole genome shotgun (WGS) entry which is preliminary data.</text>
</comment>
<dbReference type="Gene3D" id="3.30.479.10">
    <property type="entry name" value="6-pyruvoyl tetrahydropterin synthase/QueD"/>
    <property type="match status" value="1"/>
</dbReference>
<dbReference type="InterPro" id="IPR038418">
    <property type="entry name" value="6-PTP_synth/QueD_sf"/>
</dbReference>
<dbReference type="PANTHER" id="PTHR12589:SF7">
    <property type="entry name" value="6-PYRUVOYL TETRAHYDROBIOPTERIN SYNTHASE"/>
    <property type="match status" value="1"/>
</dbReference>
<dbReference type="Pfam" id="PF01242">
    <property type="entry name" value="PTPS"/>
    <property type="match status" value="1"/>
</dbReference>
<evidence type="ECO:0000313" key="5">
    <source>
        <dbReference type="EMBL" id="MFC4824492.1"/>
    </source>
</evidence>
<gene>
    <name evidence="5" type="ORF">ACFO9K_09465</name>
</gene>
<evidence type="ECO:0000256" key="4">
    <source>
        <dbReference type="ARBA" id="ARBA00023239"/>
    </source>
</evidence>
<evidence type="ECO:0000256" key="1">
    <source>
        <dbReference type="ARBA" id="ARBA00001947"/>
    </source>
</evidence>
<comment type="cofactor">
    <cofactor evidence="1">
        <name>Zn(2+)</name>
        <dbReference type="ChEBI" id="CHEBI:29105"/>
    </cofactor>
</comment>
<accession>A0ABD5Q157</accession>
<dbReference type="InterPro" id="IPR007115">
    <property type="entry name" value="6-PTP_synth/QueD"/>
</dbReference>
<dbReference type="PANTHER" id="PTHR12589">
    <property type="entry name" value="PYRUVOYL TETRAHYDROBIOPTERIN SYNTHASE"/>
    <property type="match status" value="1"/>
</dbReference>
<dbReference type="GO" id="GO:0016829">
    <property type="term" value="F:lyase activity"/>
    <property type="evidence" value="ECO:0007669"/>
    <property type="project" value="UniProtKB-KW"/>
</dbReference>
<dbReference type="GO" id="GO:0046872">
    <property type="term" value="F:metal ion binding"/>
    <property type="evidence" value="ECO:0007669"/>
    <property type="project" value="UniProtKB-KW"/>
</dbReference>
<dbReference type="AlphaFoldDB" id="A0ABD5Q157"/>
<reference evidence="5 6" key="1">
    <citation type="journal article" date="2019" name="Int. J. Syst. Evol. Microbiol.">
        <title>The Global Catalogue of Microorganisms (GCM) 10K type strain sequencing project: providing services to taxonomists for standard genome sequencing and annotation.</title>
        <authorList>
            <consortium name="The Broad Institute Genomics Platform"/>
            <consortium name="The Broad Institute Genome Sequencing Center for Infectious Disease"/>
            <person name="Wu L."/>
            <person name="Ma J."/>
        </authorList>
    </citation>
    <scope>NUCLEOTIDE SEQUENCE [LARGE SCALE GENOMIC DNA]</scope>
    <source>
        <strain evidence="5 6">XZYJ18</strain>
    </source>
</reference>
<sequence length="125" mass="14072">MYTVTVQRDFVAQHFLTVPNPGPEGDLHSHHYTATVELAGERLNEYGYLADIDAVTQRLDATVARYRDATLNDLPEFEGRNPSLEHFARLFGGRFEESLDAPEVDTVTVTLREDDVARASHERAV</sequence>
<protein>
    <submittedName>
        <fullName evidence="5">6-pyruvoyl tetrahydropterin synthase family protein</fullName>
    </submittedName>
</protein>